<dbReference type="Proteomes" id="UP000028761">
    <property type="component" value="Chromosome 4"/>
</dbReference>
<protein>
    <submittedName>
        <fullName evidence="1">Uncharacterized protein</fullName>
    </submittedName>
</protein>
<dbReference type="GeneTree" id="ENSGT00940000161627"/>
<sequence>MLYIVVIRNETDCCFRKIQLIPEGREDSVRIARPWMQFFEAGVKWHDLSSLQPLPPGFKLFSCLSLPSSWNYRHAPPLSANRDGIPPCWSGWSSMVICPPRPSKVLGLQIRATVAFTYKKIKVLVCVLVHSGCYN</sequence>
<dbReference type="PANTHER" id="PTHR46254:SF12">
    <property type="entry name" value="RNA BINDING MOTIF SINGLE STRANDED INTERACTING PROTEIN 2"/>
    <property type="match status" value="1"/>
</dbReference>
<evidence type="ECO:0000313" key="1">
    <source>
        <dbReference type="Ensembl" id="ENSPANP00000050652.1"/>
    </source>
</evidence>
<dbReference type="Ensembl" id="ENSPANT00000064482.1">
    <property type="protein sequence ID" value="ENSPANP00000050652.1"/>
    <property type="gene ID" value="ENSPANG00000046524.1"/>
</dbReference>
<reference evidence="1 2" key="1">
    <citation type="submission" date="2012-03" db="EMBL/GenBank/DDBJ databases">
        <title>Whole Genome Assembly of Papio anubis.</title>
        <authorList>
            <person name="Liu Y.L."/>
            <person name="Abraham K.A."/>
            <person name="Akbar H.A."/>
            <person name="Ali S.A."/>
            <person name="Anosike U.A."/>
            <person name="Aqrawi P.A."/>
            <person name="Arias F.A."/>
            <person name="Attaway T.A."/>
            <person name="Awwad R.A."/>
            <person name="Babu C.B."/>
            <person name="Bandaranaike D.B."/>
            <person name="Battles P.B."/>
            <person name="Bell A.B."/>
            <person name="Beltran B.B."/>
            <person name="Berhane-Mersha D.B."/>
            <person name="Bess C.B."/>
            <person name="Bickham C.B."/>
            <person name="Bolden T.B."/>
            <person name="Carter K.C."/>
            <person name="Chau D.C."/>
            <person name="Chavez A.C."/>
            <person name="Clerc-Blankenburg K.C."/>
            <person name="Coyle M.C."/>
            <person name="Dao M.D."/>
            <person name="Davila M.L.D."/>
            <person name="Davy-Carroll L.D."/>
            <person name="Denson S.D."/>
            <person name="Dinh H.D."/>
            <person name="Fernandez S.F."/>
            <person name="Fernando P.F."/>
            <person name="Forbes L.F."/>
            <person name="Francis C.F."/>
            <person name="Francisco L.F."/>
            <person name="Fu Q.F."/>
            <person name="Garcia-Iii R.G."/>
            <person name="Garrett T.G."/>
            <person name="Gross S.G."/>
            <person name="Gubbala S.G."/>
            <person name="Hirani K.H."/>
            <person name="Hogues M.H."/>
            <person name="Hollins B.H."/>
            <person name="Jackson L.J."/>
            <person name="Javaid M.J."/>
            <person name="Jhangiani S.J."/>
            <person name="Johnson A.J."/>
            <person name="Johnson B.J."/>
            <person name="Jones J.J."/>
            <person name="Joshi V.J."/>
            <person name="Kalu J.K."/>
            <person name="Khan N.K."/>
            <person name="Korchina V.K."/>
            <person name="Kovar C.K."/>
            <person name="Lago L.L."/>
            <person name="Lara F.L."/>
            <person name="Le T.-K.L."/>
            <person name="Lee S.L."/>
            <person name="Legall-Iii F.L."/>
            <person name="Lemon S.L."/>
            <person name="Liu J.L."/>
            <person name="Liu Y.-S.L."/>
            <person name="Liyanage D.L."/>
            <person name="Lopez J.L."/>
            <person name="Lorensuhewa L.L."/>
            <person name="Mata R.M."/>
            <person name="Mathew T.M."/>
            <person name="Mercado C.M."/>
            <person name="Mercado I.M."/>
            <person name="Morales K.M."/>
            <person name="Morgan M.M."/>
            <person name="Munidasa M.M."/>
            <person name="Ngo D.N."/>
            <person name="Nguyen L.N."/>
            <person name="Nguyen T.N."/>
            <person name="Nguyen N.N."/>
            <person name="Obregon M.O."/>
            <person name="Okwuonu G.O."/>
            <person name="Ongeri F.O."/>
            <person name="Onwere C.O."/>
            <person name="Osifeso I.O."/>
            <person name="Parra A.P."/>
            <person name="Patil S.P."/>
            <person name="Perez A.P."/>
            <person name="Perez Y.P."/>
            <person name="Pham C.P."/>
            <person name="Pu L.-L.P."/>
            <person name="Puazo M.P."/>
            <person name="Quiroz J.Q."/>
            <person name="Rouhana J.R."/>
            <person name="Ruiz M.R."/>
            <person name="Ruiz S.-J.R."/>
            <person name="Saada N.S."/>
            <person name="Santibanez J.S."/>
            <person name="Scheel M.S."/>
            <person name="Schneider B.S."/>
            <person name="Simmons D.S."/>
            <person name="Sisson I.S."/>
            <person name="Tang L.-Y.T."/>
            <person name="Thornton R.T."/>
            <person name="Tisius J.T."/>
            <person name="Toledanes G.T."/>
            <person name="Trejos Z.T."/>
            <person name="Usmani K.U."/>
            <person name="Varghese R.V."/>
            <person name="Vattathil S.V."/>
            <person name="Vee V.V."/>
            <person name="Walker D.W."/>
            <person name="Weissenberger G.W."/>
            <person name="White C.W."/>
            <person name="Williams A.W."/>
            <person name="Woodworth J.W."/>
            <person name="Wright R.W."/>
            <person name="Zhu Y.Z."/>
            <person name="Han Y.H."/>
            <person name="Newsham I.N."/>
            <person name="Nazareth L.N."/>
            <person name="Worley K.W."/>
            <person name="Muzny D.M."/>
            <person name="Rogers J.R."/>
            <person name="Gibbs R.G."/>
        </authorList>
    </citation>
    <scope>NUCLEOTIDE SEQUENCE [LARGE SCALE GENOMIC DNA]</scope>
</reference>
<evidence type="ECO:0000313" key="2">
    <source>
        <dbReference type="Proteomes" id="UP000028761"/>
    </source>
</evidence>
<dbReference type="AlphaFoldDB" id="A0A8I5NCX9"/>
<name>A0A8I5NCX9_PAPAN</name>
<accession>A0A8I5NCX9</accession>
<reference evidence="1" key="2">
    <citation type="submission" date="2025-08" db="UniProtKB">
        <authorList>
            <consortium name="Ensembl"/>
        </authorList>
    </citation>
    <scope>IDENTIFICATION</scope>
</reference>
<keyword evidence="2" id="KW-1185">Reference proteome</keyword>
<proteinExistence type="predicted"/>
<organism evidence="1 2">
    <name type="scientific">Papio anubis</name>
    <name type="common">Olive baboon</name>
    <dbReference type="NCBI Taxonomy" id="9555"/>
    <lineage>
        <taxon>Eukaryota</taxon>
        <taxon>Metazoa</taxon>
        <taxon>Chordata</taxon>
        <taxon>Craniata</taxon>
        <taxon>Vertebrata</taxon>
        <taxon>Euteleostomi</taxon>
        <taxon>Mammalia</taxon>
        <taxon>Eutheria</taxon>
        <taxon>Euarchontoglires</taxon>
        <taxon>Primates</taxon>
        <taxon>Haplorrhini</taxon>
        <taxon>Catarrhini</taxon>
        <taxon>Cercopithecidae</taxon>
        <taxon>Cercopithecinae</taxon>
        <taxon>Papio</taxon>
    </lineage>
</organism>
<dbReference type="PANTHER" id="PTHR46254">
    <property type="entry name" value="PROTEIN GVQW1-RELATED"/>
    <property type="match status" value="1"/>
</dbReference>
<reference evidence="1" key="3">
    <citation type="submission" date="2025-09" db="UniProtKB">
        <authorList>
            <consortium name="Ensembl"/>
        </authorList>
    </citation>
    <scope>IDENTIFICATION</scope>
</reference>